<evidence type="ECO:0000256" key="2">
    <source>
        <dbReference type="ARBA" id="ARBA00023015"/>
    </source>
</evidence>
<dbReference type="PANTHER" id="PTHR30537">
    <property type="entry name" value="HTH-TYPE TRANSCRIPTIONAL REGULATOR"/>
    <property type="match status" value="1"/>
</dbReference>
<dbReference type="Gene3D" id="1.10.10.10">
    <property type="entry name" value="Winged helix-like DNA-binding domain superfamily/Winged helix DNA-binding domain"/>
    <property type="match status" value="1"/>
</dbReference>
<evidence type="ECO:0000256" key="4">
    <source>
        <dbReference type="ARBA" id="ARBA00023163"/>
    </source>
</evidence>
<dbReference type="CDD" id="cd08422">
    <property type="entry name" value="PBP2_CrgA_like"/>
    <property type="match status" value="1"/>
</dbReference>
<dbReference type="FunFam" id="1.10.10.10:FF:000001">
    <property type="entry name" value="LysR family transcriptional regulator"/>
    <property type="match status" value="1"/>
</dbReference>
<dbReference type="RefSeq" id="WP_187078877.1">
    <property type="nucleotide sequence ID" value="NZ_JACORT010000015.1"/>
</dbReference>
<keyword evidence="3" id="KW-0238">DNA-binding</keyword>
<accession>A0A923SDL1</accession>
<dbReference type="SUPFAM" id="SSF53850">
    <property type="entry name" value="Periplasmic binding protein-like II"/>
    <property type="match status" value="1"/>
</dbReference>
<evidence type="ECO:0000256" key="3">
    <source>
        <dbReference type="ARBA" id="ARBA00023125"/>
    </source>
</evidence>
<reference evidence="6" key="1">
    <citation type="submission" date="2020-08" db="EMBL/GenBank/DDBJ databases">
        <title>Ramlibacter sp. USB13 16S ribosomal RNA gene genome sequencing and assembly.</title>
        <authorList>
            <person name="Kang M."/>
        </authorList>
    </citation>
    <scope>NUCLEOTIDE SEQUENCE</scope>
    <source>
        <strain evidence="6">USB13</strain>
    </source>
</reference>
<evidence type="ECO:0000259" key="5">
    <source>
        <dbReference type="PROSITE" id="PS50931"/>
    </source>
</evidence>
<name>A0A923SDL1_9BURK</name>
<dbReference type="GO" id="GO:0003700">
    <property type="term" value="F:DNA-binding transcription factor activity"/>
    <property type="evidence" value="ECO:0007669"/>
    <property type="project" value="InterPro"/>
</dbReference>
<keyword evidence="7" id="KW-1185">Reference proteome</keyword>
<dbReference type="PANTHER" id="PTHR30537:SF5">
    <property type="entry name" value="HTH-TYPE TRANSCRIPTIONAL ACTIVATOR TTDR-RELATED"/>
    <property type="match status" value="1"/>
</dbReference>
<keyword evidence="2" id="KW-0805">Transcription regulation</keyword>
<dbReference type="Proteomes" id="UP000608513">
    <property type="component" value="Unassembled WGS sequence"/>
</dbReference>
<sequence>MKHSLQQMAAFAETARHGSFAAAARELGSAPSTLAKAVARLEASLQVKLFHRTTRQVSLTPDGERLFGRCERLLAELEALQADASGARDEPTGLLRVDLPIVLGRECVLPLLARMAQRFPRLQLDVRLQDAYADLVKEGIDVAVRLGPLKDSSLVAQRIGSQSMVLVASRRYVEAKGTPRRLEDLSAHEALLFRMPTSGRDRPWRFRQGGKDVEMQPPTRMRVNDGEGLVAAVRLDLGLAQLPEYFVRRELASGEVVEVLKSLRPTPSPILAVYPGARLVPARVRAFLHELRSLEV</sequence>
<dbReference type="InterPro" id="IPR058163">
    <property type="entry name" value="LysR-type_TF_proteobact-type"/>
</dbReference>
<gene>
    <name evidence="6" type="ORF">H8N03_24540</name>
</gene>
<dbReference type="InterPro" id="IPR036388">
    <property type="entry name" value="WH-like_DNA-bd_sf"/>
</dbReference>
<keyword evidence="4" id="KW-0804">Transcription</keyword>
<dbReference type="GO" id="GO:0043565">
    <property type="term" value="F:sequence-specific DNA binding"/>
    <property type="evidence" value="ECO:0007669"/>
    <property type="project" value="TreeGrafter"/>
</dbReference>
<dbReference type="InterPro" id="IPR005119">
    <property type="entry name" value="LysR_subst-bd"/>
</dbReference>
<feature type="domain" description="HTH lysR-type" evidence="5">
    <location>
        <begin position="1"/>
        <end position="60"/>
    </location>
</feature>
<dbReference type="EMBL" id="JACORT010000015">
    <property type="protein sequence ID" value="MBC5786130.1"/>
    <property type="molecule type" value="Genomic_DNA"/>
</dbReference>
<evidence type="ECO:0000313" key="7">
    <source>
        <dbReference type="Proteomes" id="UP000608513"/>
    </source>
</evidence>
<comment type="caution">
    <text evidence="6">The sequence shown here is derived from an EMBL/GenBank/DDBJ whole genome shotgun (WGS) entry which is preliminary data.</text>
</comment>
<dbReference type="InterPro" id="IPR000847">
    <property type="entry name" value="LysR_HTH_N"/>
</dbReference>
<dbReference type="Gene3D" id="3.40.190.290">
    <property type="match status" value="1"/>
</dbReference>
<proteinExistence type="inferred from homology"/>
<organism evidence="6 7">
    <name type="scientific">Ramlibacter cellulosilyticus</name>
    <dbReference type="NCBI Taxonomy" id="2764187"/>
    <lineage>
        <taxon>Bacteria</taxon>
        <taxon>Pseudomonadati</taxon>
        <taxon>Pseudomonadota</taxon>
        <taxon>Betaproteobacteria</taxon>
        <taxon>Burkholderiales</taxon>
        <taxon>Comamonadaceae</taxon>
        <taxon>Ramlibacter</taxon>
    </lineage>
</organism>
<dbReference type="AlphaFoldDB" id="A0A923SDL1"/>
<dbReference type="SUPFAM" id="SSF46785">
    <property type="entry name" value="Winged helix' DNA-binding domain"/>
    <property type="match status" value="1"/>
</dbReference>
<dbReference type="PROSITE" id="PS50931">
    <property type="entry name" value="HTH_LYSR"/>
    <property type="match status" value="1"/>
</dbReference>
<dbReference type="InterPro" id="IPR036390">
    <property type="entry name" value="WH_DNA-bd_sf"/>
</dbReference>
<dbReference type="GO" id="GO:0006351">
    <property type="term" value="P:DNA-templated transcription"/>
    <property type="evidence" value="ECO:0007669"/>
    <property type="project" value="TreeGrafter"/>
</dbReference>
<evidence type="ECO:0000256" key="1">
    <source>
        <dbReference type="ARBA" id="ARBA00009437"/>
    </source>
</evidence>
<dbReference type="Pfam" id="PF00126">
    <property type="entry name" value="HTH_1"/>
    <property type="match status" value="1"/>
</dbReference>
<dbReference type="Pfam" id="PF03466">
    <property type="entry name" value="LysR_substrate"/>
    <property type="match status" value="1"/>
</dbReference>
<protein>
    <submittedName>
        <fullName evidence="6">LysR family transcriptional regulator</fullName>
    </submittedName>
</protein>
<evidence type="ECO:0000313" key="6">
    <source>
        <dbReference type="EMBL" id="MBC5786130.1"/>
    </source>
</evidence>
<comment type="similarity">
    <text evidence="1">Belongs to the LysR transcriptional regulatory family.</text>
</comment>